<feature type="non-terminal residue" evidence="2">
    <location>
        <position position="92"/>
    </location>
</feature>
<evidence type="ECO:0000313" key="2">
    <source>
        <dbReference type="EMBL" id="VAV82595.1"/>
    </source>
</evidence>
<evidence type="ECO:0000256" key="1">
    <source>
        <dbReference type="SAM" id="Phobius"/>
    </source>
</evidence>
<sequence length="92" mass="9840">MKNNFGPPIEGIEEAKTVVYTGVILLIVLAIIYLALHSAYIGHSYNKDDAGEFFNKLGAAKASVMTASPASADIKKSLKELQGLKSTVLSQE</sequence>
<accession>A0A3B0RGY4</accession>
<dbReference type="AlphaFoldDB" id="A0A3B0RGY4"/>
<keyword evidence="1" id="KW-0812">Transmembrane</keyword>
<protein>
    <submittedName>
        <fullName evidence="2">Uncharacterized protein</fullName>
    </submittedName>
</protein>
<reference evidence="2" key="1">
    <citation type="submission" date="2018-06" db="EMBL/GenBank/DDBJ databases">
        <authorList>
            <person name="Zhirakovskaya E."/>
        </authorList>
    </citation>
    <scope>NUCLEOTIDE SEQUENCE</scope>
</reference>
<keyword evidence="1" id="KW-0472">Membrane</keyword>
<dbReference type="EMBL" id="UOEA01000022">
    <property type="protein sequence ID" value="VAV82595.1"/>
    <property type="molecule type" value="Genomic_DNA"/>
</dbReference>
<gene>
    <name evidence="2" type="ORF">MNBD_DELTA01-110</name>
</gene>
<name>A0A3B0RGY4_9ZZZZ</name>
<proteinExistence type="predicted"/>
<feature type="transmembrane region" description="Helical" evidence="1">
    <location>
        <begin position="17"/>
        <end position="36"/>
    </location>
</feature>
<keyword evidence="1" id="KW-1133">Transmembrane helix</keyword>
<organism evidence="2">
    <name type="scientific">hydrothermal vent metagenome</name>
    <dbReference type="NCBI Taxonomy" id="652676"/>
    <lineage>
        <taxon>unclassified sequences</taxon>
        <taxon>metagenomes</taxon>
        <taxon>ecological metagenomes</taxon>
    </lineage>
</organism>